<feature type="domain" description="C2H2-type" evidence="11">
    <location>
        <begin position="237"/>
        <end position="264"/>
    </location>
</feature>
<comment type="caution">
    <text evidence="12">The sequence shown here is derived from an EMBL/GenBank/DDBJ whole genome shotgun (WGS) entry which is preliminary data.</text>
</comment>
<feature type="compositionally biased region" description="Low complexity" evidence="10">
    <location>
        <begin position="116"/>
        <end position="134"/>
    </location>
</feature>
<dbReference type="Proteomes" id="UP000828390">
    <property type="component" value="Unassembled WGS sequence"/>
</dbReference>
<evidence type="ECO:0000256" key="6">
    <source>
        <dbReference type="ARBA" id="ARBA00023015"/>
    </source>
</evidence>
<evidence type="ECO:0000256" key="1">
    <source>
        <dbReference type="ARBA" id="ARBA00004123"/>
    </source>
</evidence>
<keyword evidence="4 9" id="KW-0863">Zinc-finger</keyword>
<protein>
    <recommendedName>
        <fullName evidence="11">C2H2-type domain-containing protein</fullName>
    </recommendedName>
</protein>
<dbReference type="InterPro" id="IPR050717">
    <property type="entry name" value="C2H2-ZF_Transcription_Reg"/>
</dbReference>
<dbReference type="PROSITE" id="PS00028">
    <property type="entry name" value="ZINC_FINGER_C2H2_1"/>
    <property type="match status" value="3"/>
</dbReference>
<dbReference type="PROSITE" id="PS50157">
    <property type="entry name" value="ZINC_FINGER_C2H2_2"/>
    <property type="match status" value="3"/>
</dbReference>
<dbReference type="Pfam" id="PF00096">
    <property type="entry name" value="zf-C2H2"/>
    <property type="match status" value="3"/>
</dbReference>
<name>A0A9D4BZD6_DREPO</name>
<dbReference type="SMART" id="SM00355">
    <property type="entry name" value="ZnF_C2H2"/>
    <property type="match status" value="3"/>
</dbReference>
<dbReference type="EMBL" id="JAIWYP010000014">
    <property type="protein sequence ID" value="KAH3713722.1"/>
    <property type="molecule type" value="Genomic_DNA"/>
</dbReference>
<reference evidence="12" key="1">
    <citation type="journal article" date="2019" name="bioRxiv">
        <title>The Genome of the Zebra Mussel, Dreissena polymorpha: A Resource for Invasive Species Research.</title>
        <authorList>
            <person name="McCartney M.A."/>
            <person name="Auch B."/>
            <person name="Kono T."/>
            <person name="Mallez S."/>
            <person name="Zhang Y."/>
            <person name="Obille A."/>
            <person name="Becker A."/>
            <person name="Abrahante J.E."/>
            <person name="Garbe J."/>
            <person name="Badalamenti J.P."/>
            <person name="Herman A."/>
            <person name="Mangelson H."/>
            <person name="Liachko I."/>
            <person name="Sullivan S."/>
            <person name="Sone E.D."/>
            <person name="Koren S."/>
            <person name="Silverstein K.A.T."/>
            <person name="Beckman K.B."/>
            <person name="Gohl D.M."/>
        </authorList>
    </citation>
    <scope>NUCLEOTIDE SEQUENCE</scope>
    <source>
        <strain evidence="12">Duluth1</strain>
        <tissue evidence="12">Whole animal</tissue>
    </source>
</reference>
<feature type="domain" description="C2H2-type" evidence="11">
    <location>
        <begin position="293"/>
        <end position="318"/>
    </location>
</feature>
<dbReference type="PANTHER" id="PTHR14196">
    <property type="entry name" value="ODD-SKIPPED - RELATED"/>
    <property type="match status" value="1"/>
</dbReference>
<dbReference type="AlphaFoldDB" id="A0A9D4BZD6"/>
<dbReference type="FunFam" id="3.30.160.60:FF:002571">
    <property type="entry name" value="Protein odd-skipped-related 2"/>
    <property type="match status" value="1"/>
</dbReference>
<dbReference type="PANTHER" id="PTHR14196:SF0">
    <property type="entry name" value="PROTEIN BOWEL"/>
    <property type="match status" value="1"/>
</dbReference>
<evidence type="ECO:0000256" key="5">
    <source>
        <dbReference type="ARBA" id="ARBA00022833"/>
    </source>
</evidence>
<dbReference type="GO" id="GO:0000981">
    <property type="term" value="F:DNA-binding transcription factor activity, RNA polymerase II-specific"/>
    <property type="evidence" value="ECO:0007669"/>
    <property type="project" value="TreeGrafter"/>
</dbReference>
<dbReference type="OrthoDB" id="9451254at2759"/>
<dbReference type="GO" id="GO:0000977">
    <property type="term" value="F:RNA polymerase II transcription regulatory region sequence-specific DNA binding"/>
    <property type="evidence" value="ECO:0007669"/>
    <property type="project" value="TreeGrafter"/>
</dbReference>
<accession>A0A9D4BZD6</accession>
<evidence type="ECO:0000313" key="12">
    <source>
        <dbReference type="EMBL" id="KAH3713722.1"/>
    </source>
</evidence>
<sequence>MTSSVSGLPQRPTPCYAGHSYIHARASLPGGLPVGVPVPHPAFLNTPFPYTLTLNNLYFNMSQFVGTGVGKMEFLSSERSLRESSDHLHLAAFCARSGPVAPNTTTESRSHRRGMSLPSSPNSSYSDADSSVVSGHNTSSELESTPLDSKKSTRFDFAHLAESVTRDHEEVDETSESRDAHVISHAYTFIQERMRMMAPFPHPMFGFEGLSGLPNSGNGFMDAAYKPRRQRRTKKQFICKFCGRHFTKSYNLLIHERTHTDERPFPCDVCGKAFRRRDHLRDHTYIHSKTKPFTCAICGKGFCQSRTLQVHKATHQST</sequence>
<feature type="region of interest" description="Disordered" evidence="10">
    <location>
        <begin position="99"/>
        <end position="148"/>
    </location>
</feature>
<dbReference type="Gene3D" id="3.30.160.60">
    <property type="entry name" value="Classic Zinc Finger"/>
    <property type="match status" value="3"/>
</dbReference>
<feature type="domain" description="C2H2-type" evidence="11">
    <location>
        <begin position="265"/>
        <end position="292"/>
    </location>
</feature>
<dbReference type="SUPFAM" id="SSF57667">
    <property type="entry name" value="beta-beta-alpha zinc fingers"/>
    <property type="match status" value="2"/>
</dbReference>
<keyword evidence="8" id="KW-0539">Nucleus</keyword>
<evidence type="ECO:0000256" key="7">
    <source>
        <dbReference type="ARBA" id="ARBA00023163"/>
    </source>
</evidence>
<feature type="compositionally biased region" description="Polar residues" evidence="10">
    <location>
        <begin position="135"/>
        <end position="147"/>
    </location>
</feature>
<dbReference type="GO" id="GO:0005634">
    <property type="term" value="C:nucleus"/>
    <property type="evidence" value="ECO:0007669"/>
    <property type="project" value="UniProtKB-SubCell"/>
</dbReference>
<keyword evidence="5" id="KW-0862">Zinc</keyword>
<reference evidence="12" key="2">
    <citation type="submission" date="2020-11" db="EMBL/GenBank/DDBJ databases">
        <authorList>
            <person name="McCartney M.A."/>
            <person name="Auch B."/>
            <person name="Kono T."/>
            <person name="Mallez S."/>
            <person name="Becker A."/>
            <person name="Gohl D.M."/>
            <person name="Silverstein K.A.T."/>
            <person name="Koren S."/>
            <person name="Bechman K.B."/>
            <person name="Herman A."/>
            <person name="Abrahante J.E."/>
            <person name="Garbe J."/>
        </authorList>
    </citation>
    <scope>NUCLEOTIDE SEQUENCE</scope>
    <source>
        <strain evidence="12">Duluth1</strain>
        <tissue evidence="12">Whole animal</tissue>
    </source>
</reference>
<dbReference type="GO" id="GO:0008270">
    <property type="term" value="F:zinc ion binding"/>
    <property type="evidence" value="ECO:0007669"/>
    <property type="project" value="UniProtKB-KW"/>
</dbReference>
<dbReference type="FunFam" id="3.30.160.60:FF:000311">
    <property type="entry name" value="protein odd-skipped-related 2 isoform X1"/>
    <property type="match status" value="1"/>
</dbReference>
<keyword evidence="3" id="KW-0677">Repeat</keyword>
<evidence type="ECO:0000256" key="8">
    <source>
        <dbReference type="ARBA" id="ARBA00023242"/>
    </source>
</evidence>
<evidence type="ECO:0000256" key="10">
    <source>
        <dbReference type="SAM" id="MobiDB-lite"/>
    </source>
</evidence>
<proteinExistence type="predicted"/>
<gene>
    <name evidence="12" type="ORF">DPMN_073524</name>
</gene>
<keyword evidence="13" id="KW-1185">Reference proteome</keyword>
<evidence type="ECO:0000256" key="4">
    <source>
        <dbReference type="ARBA" id="ARBA00022771"/>
    </source>
</evidence>
<evidence type="ECO:0000259" key="11">
    <source>
        <dbReference type="PROSITE" id="PS50157"/>
    </source>
</evidence>
<keyword evidence="6" id="KW-0805">Transcription regulation</keyword>
<keyword evidence="2" id="KW-0479">Metal-binding</keyword>
<evidence type="ECO:0000256" key="3">
    <source>
        <dbReference type="ARBA" id="ARBA00022737"/>
    </source>
</evidence>
<dbReference type="InterPro" id="IPR036236">
    <property type="entry name" value="Znf_C2H2_sf"/>
</dbReference>
<comment type="subcellular location">
    <subcellularLocation>
        <location evidence="1">Nucleus</location>
    </subcellularLocation>
</comment>
<dbReference type="FunFam" id="3.30.160.60:FF:000534">
    <property type="entry name" value="zinc finger protein 674"/>
    <property type="match status" value="1"/>
</dbReference>
<dbReference type="InterPro" id="IPR013087">
    <property type="entry name" value="Znf_C2H2_type"/>
</dbReference>
<evidence type="ECO:0000313" key="13">
    <source>
        <dbReference type="Proteomes" id="UP000828390"/>
    </source>
</evidence>
<evidence type="ECO:0000256" key="9">
    <source>
        <dbReference type="PROSITE-ProRule" id="PRU00042"/>
    </source>
</evidence>
<keyword evidence="7" id="KW-0804">Transcription</keyword>
<organism evidence="12 13">
    <name type="scientific">Dreissena polymorpha</name>
    <name type="common">Zebra mussel</name>
    <name type="synonym">Mytilus polymorpha</name>
    <dbReference type="NCBI Taxonomy" id="45954"/>
    <lineage>
        <taxon>Eukaryota</taxon>
        <taxon>Metazoa</taxon>
        <taxon>Spiralia</taxon>
        <taxon>Lophotrochozoa</taxon>
        <taxon>Mollusca</taxon>
        <taxon>Bivalvia</taxon>
        <taxon>Autobranchia</taxon>
        <taxon>Heteroconchia</taxon>
        <taxon>Euheterodonta</taxon>
        <taxon>Imparidentia</taxon>
        <taxon>Neoheterodontei</taxon>
        <taxon>Myida</taxon>
        <taxon>Dreissenoidea</taxon>
        <taxon>Dreissenidae</taxon>
        <taxon>Dreissena</taxon>
    </lineage>
</organism>
<evidence type="ECO:0000256" key="2">
    <source>
        <dbReference type="ARBA" id="ARBA00022723"/>
    </source>
</evidence>